<name>A0ABQ3QEX4_9ACTN</name>
<dbReference type="InterPro" id="IPR001845">
    <property type="entry name" value="HTH_ArsR_DNA-bd_dom"/>
</dbReference>
<evidence type="ECO:0000259" key="4">
    <source>
        <dbReference type="SMART" id="SM00418"/>
    </source>
</evidence>
<dbReference type="Proteomes" id="UP001050808">
    <property type="component" value="Unassembled WGS sequence"/>
</dbReference>
<proteinExistence type="predicted"/>
<reference evidence="5" key="1">
    <citation type="submission" date="2024-05" db="EMBL/GenBank/DDBJ databases">
        <title>Whole genome shotgun sequence of Streptomyces violascens NBRC 12920.</title>
        <authorList>
            <person name="Komaki H."/>
            <person name="Tamura T."/>
        </authorList>
    </citation>
    <scope>NUCLEOTIDE SEQUENCE</scope>
    <source>
        <strain evidence="5">NBRC 12920</strain>
    </source>
</reference>
<comment type="caution">
    <text evidence="5">The sequence shown here is derived from an EMBL/GenBank/DDBJ whole genome shotgun (WGS) entry which is preliminary data.</text>
</comment>
<dbReference type="SMART" id="SM00418">
    <property type="entry name" value="HTH_ARSR"/>
    <property type="match status" value="1"/>
</dbReference>
<evidence type="ECO:0000256" key="1">
    <source>
        <dbReference type="ARBA" id="ARBA00023015"/>
    </source>
</evidence>
<keyword evidence="1" id="KW-0805">Transcription regulation</keyword>
<organism evidence="5 6">
    <name type="scientific">Streptomyces violascens</name>
    <dbReference type="NCBI Taxonomy" id="67381"/>
    <lineage>
        <taxon>Bacteria</taxon>
        <taxon>Bacillati</taxon>
        <taxon>Actinomycetota</taxon>
        <taxon>Actinomycetes</taxon>
        <taxon>Kitasatosporales</taxon>
        <taxon>Streptomycetaceae</taxon>
        <taxon>Streptomyces</taxon>
    </lineage>
</organism>
<dbReference type="PANTHER" id="PTHR43132">
    <property type="entry name" value="ARSENICAL RESISTANCE OPERON REPRESSOR ARSR-RELATED"/>
    <property type="match status" value="1"/>
</dbReference>
<dbReference type="EMBL" id="BNDY01000002">
    <property type="protein sequence ID" value="GHI35828.1"/>
    <property type="molecule type" value="Genomic_DNA"/>
</dbReference>
<evidence type="ECO:0000256" key="2">
    <source>
        <dbReference type="ARBA" id="ARBA00023125"/>
    </source>
</evidence>
<keyword evidence="3" id="KW-0804">Transcription</keyword>
<evidence type="ECO:0000313" key="6">
    <source>
        <dbReference type="Proteomes" id="UP001050808"/>
    </source>
</evidence>
<dbReference type="InterPro" id="IPR036388">
    <property type="entry name" value="WH-like_DNA-bd_sf"/>
</dbReference>
<evidence type="ECO:0000313" key="5">
    <source>
        <dbReference type="EMBL" id="GHI35828.1"/>
    </source>
</evidence>
<protein>
    <submittedName>
        <fullName evidence="5">Transcriptional regulator</fullName>
    </submittedName>
</protein>
<evidence type="ECO:0000256" key="3">
    <source>
        <dbReference type="ARBA" id="ARBA00023163"/>
    </source>
</evidence>
<dbReference type="InterPro" id="IPR036390">
    <property type="entry name" value="WH_DNA-bd_sf"/>
</dbReference>
<accession>A0ABQ3QEX4</accession>
<gene>
    <name evidence="5" type="ORF">Sviol_02360</name>
</gene>
<dbReference type="PANTHER" id="PTHR43132:SF8">
    <property type="entry name" value="HTH-TYPE TRANSCRIPTIONAL REGULATOR KMTR"/>
    <property type="match status" value="1"/>
</dbReference>
<dbReference type="InterPro" id="IPR051011">
    <property type="entry name" value="Metal_resp_trans_reg"/>
</dbReference>
<keyword evidence="6" id="KW-1185">Reference proteome</keyword>
<keyword evidence="2" id="KW-0238">DNA-binding</keyword>
<sequence length="332" mass="35746">MHVIELVFSVQDVARTRFSSSPMDHLLLGAVAAGPGHYVGASSTRERWWRGARAHVPRKAAPFIELVNASSVQMPDFFGAGIAGDRRRIGDELDHIAAVCDDRVRSDLAIYDAMPQVPRIVEELRDEGARGLRRVAEAAWALHRACLAPDWRDMERLIQADIQRRARVMAEQGVGVMLDTLHPQLAWGERGVLQYTEPPSYGDGIWSVPLDGRGLELRPSLFLQEGLGFLLQDGRPPALIHPVAVGSHQVPPDPGDGLTALLGPVKARALRAIGAGLGTAELALRLGIKPPAASAHAAALRTAGLVTTTREGRSVRHTLTPLGAGLLDANPQ</sequence>
<dbReference type="SUPFAM" id="SSF46785">
    <property type="entry name" value="Winged helix' DNA-binding domain"/>
    <property type="match status" value="1"/>
</dbReference>
<feature type="domain" description="HTH arsR-type" evidence="4">
    <location>
        <begin position="256"/>
        <end position="328"/>
    </location>
</feature>
<dbReference type="Gene3D" id="1.10.10.10">
    <property type="entry name" value="Winged helix-like DNA-binding domain superfamily/Winged helix DNA-binding domain"/>
    <property type="match status" value="1"/>
</dbReference>